<accession>A0A4Q4GZF4</accession>
<name>A0A4Q4GZF4_9GAMM</name>
<dbReference type="GO" id="GO:0016791">
    <property type="term" value="F:phosphatase activity"/>
    <property type="evidence" value="ECO:0007669"/>
    <property type="project" value="TreeGrafter"/>
</dbReference>
<dbReference type="PANTHER" id="PTHR48100">
    <property type="entry name" value="BROAD-SPECIFICITY PHOSPHATASE YOR283W-RELATED"/>
    <property type="match status" value="1"/>
</dbReference>
<reference evidence="1 2" key="1">
    <citation type="submission" date="2020-02" db="EMBL/GenBank/DDBJ databases">
        <title>Tigecycline-resistant Acinetobacter species from pigs and migratory birds.</title>
        <authorList>
            <person name="Chen C."/>
            <person name="Sun J."/>
            <person name="Liao X.-P."/>
            <person name="Liu Y.-H."/>
        </authorList>
    </citation>
    <scope>NUCLEOTIDE SEQUENCE [LARGE SCALE GENOMIC DNA]</scope>
    <source>
        <strain evidence="1 2">YH12207_T</strain>
    </source>
</reference>
<gene>
    <name evidence="1" type="ORF">G0028_10100</name>
</gene>
<dbReference type="PANTHER" id="PTHR48100:SF1">
    <property type="entry name" value="HISTIDINE PHOSPHATASE FAMILY PROTEIN-RELATED"/>
    <property type="match status" value="1"/>
</dbReference>
<dbReference type="Proteomes" id="UP000593966">
    <property type="component" value="Chromosome"/>
</dbReference>
<dbReference type="CDD" id="cd07067">
    <property type="entry name" value="HP_PGM_like"/>
    <property type="match status" value="1"/>
</dbReference>
<dbReference type="SUPFAM" id="SSF53254">
    <property type="entry name" value="Phosphoglycerate mutase-like"/>
    <property type="match status" value="1"/>
</dbReference>
<proteinExistence type="predicted"/>
<dbReference type="InterPro" id="IPR050275">
    <property type="entry name" value="PGM_Phosphatase"/>
</dbReference>
<dbReference type="EMBL" id="CP048659">
    <property type="protein sequence ID" value="QOW47916.1"/>
    <property type="molecule type" value="Genomic_DNA"/>
</dbReference>
<protein>
    <submittedName>
        <fullName evidence="1">Histidine phosphatase family protein</fullName>
    </submittedName>
</protein>
<keyword evidence="2" id="KW-1185">Reference proteome</keyword>
<dbReference type="AlphaFoldDB" id="A0A4Q4GZF4"/>
<dbReference type="SMART" id="SM00855">
    <property type="entry name" value="PGAM"/>
    <property type="match status" value="1"/>
</dbReference>
<dbReference type="InterPro" id="IPR029033">
    <property type="entry name" value="His_PPase_superfam"/>
</dbReference>
<evidence type="ECO:0000313" key="1">
    <source>
        <dbReference type="EMBL" id="QOW47916.1"/>
    </source>
</evidence>
<organism evidence="1 2">
    <name type="scientific">Acinetobacter piscicola</name>
    <dbReference type="NCBI Taxonomy" id="2006115"/>
    <lineage>
        <taxon>Bacteria</taxon>
        <taxon>Pseudomonadati</taxon>
        <taxon>Pseudomonadota</taxon>
        <taxon>Gammaproteobacteria</taxon>
        <taxon>Moraxellales</taxon>
        <taxon>Moraxellaceae</taxon>
        <taxon>Acinetobacter</taxon>
    </lineage>
</organism>
<sequence length="208" mass="24006">MEIDLLRHGETTLSHTLRGSTDDALTEQGQLQMQTTVQDFLDQSSHGVPWQAIYSSPLQRCQLFAEQLSAQYGKSLRIEPNLQEMHFGDWEAKSTQWIYENFPNELSLFWQSPTQYTPPNAETMQQFYLRICTALKNIQHAMQQQHWQRVLLVTHGGVIKLLKCLAAQKNLDEILTLSAELGTLHRFEIDIEQNSILYLSDTLNSKEL</sequence>
<dbReference type="Gene3D" id="3.40.50.1240">
    <property type="entry name" value="Phosphoglycerate mutase-like"/>
    <property type="match status" value="1"/>
</dbReference>
<dbReference type="InterPro" id="IPR013078">
    <property type="entry name" value="His_Pase_superF_clade-1"/>
</dbReference>
<dbReference type="GO" id="GO:0005737">
    <property type="term" value="C:cytoplasm"/>
    <property type="evidence" value="ECO:0007669"/>
    <property type="project" value="TreeGrafter"/>
</dbReference>
<evidence type="ECO:0000313" key="2">
    <source>
        <dbReference type="Proteomes" id="UP000593966"/>
    </source>
</evidence>
<dbReference type="OrthoDB" id="9783269at2"/>
<dbReference type="RefSeq" id="WP_130073627.1">
    <property type="nucleotide sequence ID" value="NZ_CP048659.1"/>
</dbReference>
<dbReference type="Pfam" id="PF00300">
    <property type="entry name" value="His_Phos_1"/>
    <property type="match status" value="1"/>
</dbReference>
<dbReference type="PIRSF" id="PIRSF000709">
    <property type="entry name" value="6PFK_2-Ptase"/>
    <property type="match status" value="1"/>
</dbReference>